<reference evidence="2 3" key="1">
    <citation type="journal article" date="2023" name="Arcadia Sci">
        <title>De novo assembly of a long-read Amblyomma americanum tick genome.</title>
        <authorList>
            <person name="Chou S."/>
            <person name="Poskanzer K.E."/>
            <person name="Rollins M."/>
            <person name="Thuy-Boun P.S."/>
        </authorList>
    </citation>
    <scope>NUCLEOTIDE SEQUENCE [LARGE SCALE GENOMIC DNA]</scope>
    <source>
        <strain evidence="2">F_SG_1</strain>
        <tissue evidence="2">Salivary glands</tissue>
    </source>
</reference>
<dbReference type="EMBL" id="JARKHS020031457">
    <property type="protein sequence ID" value="KAK8761157.1"/>
    <property type="molecule type" value="Genomic_DNA"/>
</dbReference>
<dbReference type="Proteomes" id="UP001321473">
    <property type="component" value="Unassembled WGS sequence"/>
</dbReference>
<evidence type="ECO:0000256" key="1">
    <source>
        <dbReference type="SAM" id="MobiDB-lite"/>
    </source>
</evidence>
<name>A0AAQ4DFB7_AMBAM</name>
<protein>
    <submittedName>
        <fullName evidence="2">Uncharacterized protein</fullName>
    </submittedName>
</protein>
<feature type="region of interest" description="Disordered" evidence="1">
    <location>
        <begin position="129"/>
        <end position="150"/>
    </location>
</feature>
<evidence type="ECO:0000313" key="3">
    <source>
        <dbReference type="Proteomes" id="UP001321473"/>
    </source>
</evidence>
<proteinExistence type="predicted"/>
<sequence length="150" mass="16221">MSAESSQDGESSGIAEQLRRKNEKARAKRASETPEQREERLAKRRRQDAQKRLLAAGASSHQSDDTTTEEEVQDCALAVRTPQSSGDDWVYGPGFTKEGDFGAVVGACAACGYPLTTLPVPGVATQTEMKQEASQTPALMRTRSTQTCNL</sequence>
<organism evidence="2 3">
    <name type="scientific">Amblyomma americanum</name>
    <name type="common">Lone star tick</name>
    <dbReference type="NCBI Taxonomy" id="6943"/>
    <lineage>
        <taxon>Eukaryota</taxon>
        <taxon>Metazoa</taxon>
        <taxon>Ecdysozoa</taxon>
        <taxon>Arthropoda</taxon>
        <taxon>Chelicerata</taxon>
        <taxon>Arachnida</taxon>
        <taxon>Acari</taxon>
        <taxon>Parasitiformes</taxon>
        <taxon>Ixodida</taxon>
        <taxon>Ixodoidea</taxon>
        <taxon>Ixodidae</taxon>
        <taxon>Amblyomminae</taxon>
        <taxon>Amblyomma</taxon>
    </lineage>
</organism>
<comment type="caution">
    <text evidence="2">The sequence shown here is derived from an EMBL/GenBank/DDBJ whole genome shotgun (WGS) entry which is preliminary data.</text>
</comment>
<accession>A0AAQ4DFB7</accession>
<feature type="compositionally biased region" description="Polar residues" evidence="1">
    <location>
        <begin position="1"/>
        <end position="10"/>
    </location>
</feature>
<feature type="region of interest" description="Disordered" evidence="1">
    <location>
        <begin position="1"/>
        <end position="71"/>
    </location>
</feature>
<gene>
    <name evidence="2" type="ORF">V5799_027572</name>
</gene>
<dbReference type="AlphaFoldDB" id="A0AAQ4DFB7"/>
<keyword evidence="3" id="KW-1185">Reference proteome</keyword>
<evidence type="ECO:0000313" key="2">
    <source>
        <dbReference type="EMBL" id="KAK8761157.1"/>
    </source>
</evidence>
<feature type="compositionally biased region" description="Basic and acidic residues" evidence="1">
    <location>
        <begin position="29"/>
        <end position="51"/>
    </location>
</feature>